<protein>
    <submittedName>
        <fullName evidence="1">Deoxyribodipyrimidine photolyase</fullName>
    </submittedName>
</protein>
<dbReference type="RefSeq" id="WP_070954309.1">
    <property type="nucleotide sequence ID" value="NZ_CP015208.1"/>
</dbReference>
<name>A0A1D9DYB9_9MICO</name>
<keyword evidence="1" id="KW-0456">Lyase</keyword>
<dbReference type="KEGG" id="rpla:A4Z71_02025"/>
<dbReference type="GO" id="GO:0016829">
    <property type="term" value="F:lyase activity"/>
    <property type="evidence" value="ECO:0007669"/>
    <property type="project" value="UniProtKB-KW"/>
</dbReference>
<dbReference type="Gene3D" id="1.25.40.80">
    <property type="match status" value="1"/>
</dbReference>
<evidence type="ECO:0000313" key="2">
    <source>
        <dbReference type="Proteomes" id="UP000243784"/>
    </source>
</evidence>
<dbReference type="Gene3D" id="1.10.10.1710">
    <property type="entry name" value="Deoxyribodipyrimidine photolyase-related"/>
    <property type="match status" value="1"/>
</dbReference>
<proteinExistence type="predicted"/>
<dbReference type="InterPro" id="IPR007357">
    <property type="entry name" value="PhrB-like"/>
</dbReference>
<dbReference type="PANTHER" id="PTHR38657">
    <property type="entry name" value="SLR1343 PROTEIN"/>
    <property type="match status" value="1"/>
</dbReference>
<dbReference type="EMBL" id="CP015208">
    <property type="protein sequence ID" value="AOY55797.1"/>
    <property type="molecule type" value="Genomic_DNA"/>
</dbReference>
<dbReference type="InterPro" id="IPR014729">
    <property type="entry name" value="Rossmann-like_a/b/a_fold"/>
</dbReference>
<dbReference type="Gene3D" id="3.40.50.620">
    <property type="entry name" value="HUPs"/>
    <property type="match status" value="1"/>
</dbReference>
<evidence type="ECO:0000313" key="1">
    <source>
        <dbReference type="EMBL" id="AOY55797.1"/>
    </source>
</evidence>
<dbReference type="InterPro" id="IPR052551">
    <property type="entry name" value="UV-DNA_repair_photolyase"/>
</dbReference>
<dbReference type="STRING" id="535712.A4Z71_02025"/>
<organism evidence="1 2">
    <name type="scientific">Candidatus Rhodoluna planktonica</name>
    <dbReference type="NCBI Taxonomy" id="535712"/>
    <lineage>
        <taxon>Bacteria</taxon>
        <taxon>Bacillati</taxon>
        <taxon>Actinomycetota</taxon>
        <taxon>Actinomycetes</taxon>
        <taxon>Micrococcales</taxon>
        <taxon>Microbacteriaceae</taxon>
        <taxon>Luna cluster</taxon>
        <taxon>Luna-1 subcluster</taxon>
        <taxon>Rhodoluna</taxon>
    </lineage>
</organism>
<dbReference type="AlphaFoldDB" id="A0A1D9DYB9"/>
<dbReference type="OrthoDB" id="5288100at2"/>
<dbReference type="Proteomes" id="UP000243784">
    <property type="component" value="Chromosome"/>
</dbReference>
<dbReference type="PANTHER" id="PTHR38657:SF1">
    <property type="entry name" value="SLR1343 PROTEIN"/>
    <property type="match status" value="1"/>
</dbReference>
<accession>A0A1D9DYB9</accession>
<dbReference type="InterPro" id="IPR036134">
    <property type="entry name" value="Crypto/Photolyase_FAD-like_sf"/>
</dbReference>
<sequence length="487" mass="55068">MQQLLFADQLGPHFDLGGEIILVESLGRLAARPHHWAKAQLILSAIRHRAAESERVHLVRADSYNAYLDGQETEDLVAINPTSYGFRKLIAKHEIKTLPSRGFVIDEADFAAWVAQRKSKRLLLEDFYRDVRRKTGLLMQGADPVGGQWNFDHENREAPPKGAQTISAAEPWQPVEDEIDRQVATDLQRWVQEGKITLVGEPGPRWFAVTRKEALEALQYFVEHRLATFGKYEDAALIQDWAMSHSLLSVPMNLGLLDPLEVARAAEQAYLEGKADIASVEGFIRQVVGWRDYVWQLYWHFGEDYVLNNRLEALEPIPESWLKLDSSAIKANCVSHTIDKVSKRGWLHHIERLMILGNIAMQRGLHPGELNDWFINSFVDGTPWVMPANVIGMSQYADGGKMSTKPYAGGGAYISKMTDYCKGCQFDPKVRVGENACPVTAGYWNFLDKNLEAFRGNHRLAQPLAGLGRLKDLDEIRLQEQQRGTNL</sequence>
<dbReference type="Pfam" id="PF04244">
    <property type="entry name" value="DPRP"/>
    <property type="match status" value="1"/>
</dbReference>
<keyword evidence="2" id="KW-1185">Reference proteome</keyword>
<gene>
    <name evidence="1" type="ORF">A4Z71_02025</name>
</gene>
<reference evidence="1 2" key="1">
    <citation type="journal article" date="2016" name="Biochim. Biophys. Acta">
        <title>Photochemical characterization of actinorhodopsin and its functional existence in the natural host.</title>
        <authorList>
            <person name="Nakamura S."/>
            <person name="Kikukawa T."/>
            <person name="Tamogami J."/>
            <person name="Kamiya M."/>
            <person name="Aizawa T."/>
            <person name="Hahn M.W."/>
            <person name="Ihara K."/>
            <person name="Kamo N."/>
            <person name="Demura M."/>
        </authorList>
    </citation>
    <scope>NUCLEOTIDE SEQUENCE [LARGE SCALE GENOMIC DNA]</scope>
    <source>
        <strain evidence="1 2">MWH-Dar1</strain>
    </source>
</reference>
<dbReference type="SUPFAM" id="SSF48173">
    <property type="entry name" value="Cryptochrome/photolyase FAD-binding domain"/>
    <property type="match status" value="1"/>
</dbReference>
<dbReference type="Gene3D" id="1.10.579.10">
    <property type="entry name" value="DNA Cyclobutane Dipyrimidine Photolyase, subunit A, domain 3"/>
    <property type="match status" value="1"/>
</dbReference>